<accession>A0A1B2HEG7</accession>
<dbReference type="KEGG" id="led:BBK82_08555"/>
<proteinExistence type="predicted"/>
<evidence type="ECO:0000313" key="1">
    <source>
        <dbReference type="EMBL" id="ANZ36109.1"/>
    </source>
</evidence>
<name>A0A1B2HEG7_9PSEU</name>
<dbReference type="Proteomes" id="UP000093053">
    <property type="component" value="Chromosome"/>
</dbReference>
<dbReference type="AlphaFoldDB" id="A0A1B2HEG7"/>
<evidence type="ECO:0000313" key="2">
    <source>
        <dbReference type="Proteomes" id="UP000093053"/>
    </source>
</evidence>
<dbReference type="OrthoDB" id="3382403at2"/>
<dbReference type="RefSeq" id="WP_065914515.1">
    <property type="nucleotide sequence ID" value="NZ_CP016793.1"/>
</dbReference>
<protein>
    <submittedName>
        <fullName evidence="1">Cytotoxic translational repressor of toxin-antitoxin stability system</fullName>
    </submittedName>
</protein>
<keyword evidence="2" id="KW-1185">Reference proteome</keyword>
<organism evidence="1 2">
    <name type="scientific">Lentzea guizhouensis</name>
    <dbReference type="NCBI Taxonomy" id="1586287"/>
    <lineage>
        <taxon>Bacteria</taxon>
        <taxon>Bacillati</taxon>
        <taxon>Actinomycetota</taxon>
        <taxon>Actinomycetes</taxon>
        <taxon>Pseudonocardiales</taxon>
        <taxon>Pseudonocardiaceae</taxon>
        <taxon>Lentzea</taxon>
    </lineage>
</organism>
<sequence length="141" mass="16298">MTWPQPTRKDHQSFCVNEEWLQVRGARGRTGTHHVTYELHLTDGRVLRTRVSHPVDRTDYGPRIWRHILRDQLQVDEPVFWACAQEGIKPDRGTPEAPREALPADLVHLLITRVGLAESEVAEMTKENAIARLQRFWTEGS</sequence>
<dbReference type="EMBL" id="CP016793">
    <property type="protein sequence ID" value="ANZ36109.1"/>
    <property type="molecule type" value="Genomic_DNA"/>
</dbReference>
<gene>
    <name evidence="1" type="ORF">BBK82_08555</name>
</gene>
<reference evidence="1 2" key="1">
    <citation type="submission" date="2016-07" db="EMBL/GenBank/DDBJ databases">
        <title>Complete genome sequence of the Lentzea guizhouensis DHS C013.</title>
        <authorList>
            <person name="Cao C."/>
        </authorList>
    </citation>
    <scope>NUCLEOTIDE SEQUENCE [LARGE SCALE GENOMIC DNA]</scope>
    <source>
        <strain evidence="1 2">DHS C013</strain>
    </source>
</reference>